<accession>A0A7R8AIZ5</accession>
<evidence type="ECO:0000313" key="1">
    <source>
        <dbReference type="EMBL" id="BCS18983.1"/>
    </source>
</evidence>
<gene>
    <name evidence="1" type="ORF">APUU_11811A</name>
</gene>
<dbReference type="GeneID" id="64968988"/>
<sequence length="84" mass="9271">MDPGYDNSSAPPSLLTILSGKTELHLMFQMIENLDWVMGMNRRAVPDEPPLRSPGVANLMGMKLSTDGRLNFGSVFTSWMVGKN</sequence>
<keyword evidence="2" id="KW-1185">Reference proteome</keyword>
<dbReference type="EMBL" id="AP024443">
    <property type="protein sequence ID" value="BCS18983.1"/>
    <property type="molecule type" value="Genomic_DNA"/>
</dbReference>
<protein>
    <submittedName>
        <fullName evidence="1">Uncharacterized protein</fullName>
    </submittedName>
</protein>
<organism evidence="1 2">
    <name type="scientific">Aspergillus puulaauensis</name>
    <dbReference type="NCBI Taxonomy" id="1220207"/>
    <lineage>
        <taxon>Eukaryota</taxon>
        <taxon>Fungi</taxon>
        <taxon>Dikarya</taxon>
        <taxon>Ascomycota</taxon>
        <taxon>Pezizomycotina</taxon>
        <taxon>Eurotiomycetes</taxon>
        <taxon>Eurotiomycetidae</taxon>
        <taxon>Eurotiales</taxon>
        <taxon>Aspergillaceae</taxon>
        <taxon>Aspergillus</taxon>
    </lineage>
</organism>
<name>A0A7R8AIZ5_9EURO</name>
<proteinExistence type="predicted"/>
<dbReference type="Proteomes" id="UP000654913">
    <property type="component" value="Chromosome 1"/>
</dbReference>
<dbReference type="RefSeq" id="XP_041551177.1">
    <property type="nucleotide sequence ID" value="XM_041697943.1"/>
</dbReference>
<reference evidence="1" key="2">
    <citation type="submission" date="2021-02" db="EMBL/GenBank/DDBJ databases">
        <title>Aspergillus puulaauensis MK2 genome sequence.</title>
        <authorList>
            <person name="Futagami T."/>
            <person name="Mori K."/>
            <person name="Kadooka C."/>
            <person name="Tanaka T."/>
        </authorList>
    </citation>
    <scope>NUCLEOTIDE SEQUENCE</scope>
    <source>
        <strain evidence="1">MK2</strain>
    </source>
</reference>
<reference evidence="1" key="1">
    <citation type="submission" date="2021-01" db="EMBL/GenBank/DDBJ databases">
        <authorList>
            <consortium name="Aspergillus puulaauensis MK2 genome sequencing consortium"/>
            <person name="Kazuki M."/>
            <person name="Futagami T."/>
        </authorList>
    </citation>
    <scope>NUCLEOTIDE SEQUENCE</scope>
    <source>
        <strain evidence="1">MK2</strain>
    </source>
</reference>
<evidence type="ECO:0000313" key="2">
    <source>
        <dbReference type="Proteomes" id="UP000654913"/>
    </source>
</evidence>
<dbReference type="AlphaFoldDB" id="A0A7R8AIZ5"/>
<dbReference type="KEGG" id="apuu:APUU_11811A"/>